<dbReference type="Pfam" id="PF14559">
    <property type="entry name" value="TPR_19"/>
    <property type="match status" value="1"/>
</dbReference>
<dbReference type="RefSeq" id="WP_191269827.1">
    <property type="nucleotide sequence ID" value="NZ_BNDS01000002.1"/>
</dbReference>
<keyword evidence="1" id="KW-0175">Coiled coil</keyword>
<comment type="caution">
    <text evidence="2">The sequence shown here is derived from an EMBL/GenBank/DDBJ whole genome shotgun (WGS) entry which is preliminary data.</text>
</comment>
<dbReference type="SUPFAM" id="SSF48452">
    <property type="entry name" value="TPR-like"/>
    <property type="match status" value="1"/>
</dbReference>
<accession>A0ABQ3MZA8</accession>
<name>A0ABQ3MZA8_9BACI</name>
<keyword evidence="3" id="KW-1185">Reference proteome</keyword>
<feature type="coiled-coil region" evidence="1">
    <location>
        <begin position="302"/>
        <end position="336"/>
    </location>
</feature>
<evidence type="ECO:0000313" key="3">
    <source>
        <dbReference type="Proteomes" id="UP000637074"/>
    </source>
</evidence>
<organism evidence="2 3">
    <name type="scientific">Neobacillus kokaensis</name>
    <dbReference type="NCBI Taxonomy" id="2759023"/>
    <lineage>
        <taxon>Bacteria</taxon>
        <taxon>Bacillati</taxon>
        <taxon>Bacillota</taxon>
        <taxon>Bacilli</taxon>
        <taxon>Bacillales</taxon>
        <taxon>Bacillaceae</taxon>
        <taxon>Neobacillus</taxon>
    </lineage>
</organism>
<dbReference type="EMBL" id="BNDS01000002">
    <property type="protein sequence ID" value="GHH97216.1"/>
    <property type="molecule type" value="Genomic_DNA"/>
</dbReference>
<reference evidence="2 3" key="1">
    <citation type="journal article" date="2022" name="Int. J. Syst. Evol. Microbiol.">
        <title>Neobacillus kokaensis sp. nov., isolated from soil.</title>
        <authorList>
            <person name="Yuki K."/>
            <person name="Matsubara H."/>
            <person name="Yamaguchi S."/>
        </authorList>
    </citation>
    <scope>NUCLEOTIDE SEQUENCE [LARGE SCALE GENOMIC DNA]</scope>
    <source>
        <strain evidence="2 3">LOB 377</strain>
    </source>
</reference>
<dbReference type="InterPro" id="IPR011990">
    <property type="entry name" value="TPR-like_helical_dom_sf"/>
</dbReference>
<proteinExistence type="predicted"/>
<sequence>MKKRERVKRKDNVVFFPGIEKRLTDKGIESLHNKKFNDAIYLLEEAREHDPDKEEILIGLVMAYFEAGAFQKAKVLAREILHKGIGDYFQMVDLYLTVLIQLHEYQEIITTIEALLDEKEVPPEKYDHFLTILQFSQKMTLNHNQDLVESTDSSINDQELGLFSQNNLNEQMMLISSLADKNIRPFINEIEEYLKAESGHAFLKTILLTLLKEQEIDRTITFKKFAAVQKVVPTELPEIKEQPKMLKVKAAIGNRLESTNPVLYENIMSLVERTFFISYPMELEPESAAAWAAAFHLLADDYHGIESDITELAEEYEAESEEVEQAKSQIELIEKISYPNL</sequence>
<evidence type="ECO:0000256" key="1">
    <source>
        <dbReference type="SAM" id="Coils"/>
    </source>
</evidence>
<dbReference type="SUPFAM" id="SSF116965">
    <property type="entry name" value="Hypothetical protein MPN330"/>
    <property type="match status" value="1"/>
</dbReference>
<evidence type="ECO:0000313" key="2">
    <source>
        <dbReference type="EMBL" id="GHH97216.1"/>
    </source>
</evidence>
<dbReference type="Proteomes" id="UP000637074">
    <property type="component" value="Unassembled WGS sequence"/>
</dbReference>
<gene>
    <name evidence="2" type="primary">ysoA</name>
    <name evidence="2" type="ORF">AM1BK_07590</name>
</gene>
<dbReference type="Gene3D" id="1.25.40.10">
    <property type="entry name" value="Tetratricopeptide repeat domain"/>
    <property type="match status" value="1"/>
</dbReference>
<protein>
    <submittedName>
        <fullName evidence="2">TPR repeat-containing protein YsoA</fullName>
    </submittedName>
</protein>